<gene>
    <name evidence="1" type="primary">TPN1_5</name>
    <name evidence="1" type="ORF">LTR37_021279</name>
</gene>
<proteinExistence type="predicted"/>
<organism evidence="1 2">
    <name type="scientific">Vermiconidia calcicola</name>
    <dbReference type="NCBI Taxonomy" id="1690605"/>
    <lineage>
        <taxon>Eukaryota</taxon>
        <taxon>Fungi</taxon>
        <taxon>Dikarya</taxon>
        <taxon>Ascomycota</taxon>
        <taxon>Pezizomycotina</taxon>
        <taxon>Dothideomycetes</taxon>
        <taxon>Dothideomycetidae</taxon>
        <taxon>Mycosphaerellales</taxon>
        <taxon>Extremaceae</taxon>
        <taxon>Vermiconidia</taxon>
    </lineage>
</organism>
<comment type="caution">
    <text evidence="1">The sequence shown here is derived from an EMBL/GenBank/DDBJ whole genome shotgun (WGS) entry which is preliminary data.</text>
</comment>
<accession>A0ACC3M8Z3</accession>
<dbReference type="Proteomes" id="UP001281147">
    <property type="component" value="Unassembled WGS sequence"/>
</dbReference>
<name>A0ACC3M8Z3_9PEZI</name>
<reference evidence="1" key="1">
    <citation type="submission" date="2023-07" db="EMBL/GenBank/DDBJ databases">
        <title>Black Yeasts Isolated from many extreme environments.</title>
        <authorList>
            <person name="Coleine C."/>
            <person name="Stajich J.E."/>
            <person name="Selbmann L."/>
        </authorList>
    </citation>
    <scope>NUCLEOTIDE SEQUENCE</scope>
    <source>
        <strain evidence="1">CCFEE 5714</strain>
    </source>
</reference>
<evidence type="ECO:0000313" key="1">
    <source>
        <dbReference type="EMBL" id="KAK3680380.1"/>
    </source>
</evidence>
<evidence type="ECO:0000313" key="2">
    <source>
        <dbReference type="Proteomes" id="UP001281147"/>
    </source>
</evidence>
<protein>
    <submittedName>
        <fullName evidence="1">Vitamin B6 transporter</fullName>
    </submittedName>
</protein>
<dbReference type="EMBL" id="JAUTXU010000463">
    <property type="protein sequence ID" value="KAK3680380.1"/>
    <property type="molecule type" value="Genomic_DNA"/>
</dbReference>
<sequence>MLSKMANDAEKTYAVEHTNLNNAGTSSELSMPSHGEQPQYSSFLRRWNTRIESMAGFEARGLARVPPEERQPYSLMGQVQMLLLWLSANVTLLNLAVGLCGPLIYSLGFVDSALCAMFGILLGALTTAYMSIWGAVSGNRTMVVARYFMGYYPSKICTFLQIVLMVGYGTIDCIIGGQVLSAVSGGGLSIAVGVVIVALLECLIAGFGLKVFHYYERFAWLPQIIVLFVLIGSAGPKFNTSLPSMVTGRTLAANRLSFFSLMFYVPNSWAAAASDYYVTMPANTPRWKTFTLTLLGLVLAFWFVNLLGIGLASGVASHPAWEEAYSISSGALITAGFSPLGGFGKFCAVVVGLGVLANCTPGTYSAALGCQIIGRWGQKLPRWTWVVILSIIQLICGLAGRNQLLVIFTNFLALMSYWLMFMICIFAEEQLIFKPRLPRIDWDAWSDPKSMPVGLAALAAFLLGWVGAVLGMYQVYFVGPLASVSGGADVGMWVGCGLTLLAFPPLRWLELRKFKR</sequence>
<keyword evidence="2" id="KW-1185">Reference proteome</keyword>